<dbReference type="SMART" id="SM00478">
    <property type="entry name" value="ENDO3c"/>
    <property type="match status" value="1"/>
</dbReference>
<dbReference type="GO" id="GO:0032993">
    <property type="term" value="C:protein-DNA complex"/>
    <property type="evidence" value="ECO:0007669"/>
    <property type="project" value="TreeGrafter"/>
</dbReference>
<gene>
    <name evidence="7" type="ORF">C3B54_11262</name>
</gene>
<dbReference type="Gene3D" id="1.10.1670.40">
    <property type="match status" value="1"/>
</dbReference>
<evidence type="ECO:0000313" key="8">
    <source>
        <dbReference type="Proteomes" id="UP000243077"/>
    </source>
</evidence>
<dbReference type="Proteomes" id="UP000243077">
    <property type="component" value="Chromosome"/>
</dbReference>
<sequence length="206" mass="22840">MTPQAPYAEALTHLGDRCEVMAGLIGIHRPPGFAPVEPEKYFDVLVCSIVGQQLSVRAADTIEARLRALVGPLTPERILDAREEDLRALGFSRSKVAYSHGLAEAFLNNTITPHLLTDAPDETVVSTLTAVKGIGPWTAEMFMMFGLGRLDVWSQGDLGLRRSMEHFFGEATPAIAERWRPYRSVAAWYLWEHSDQLQGRIIPPAD</sequence>
<accession>A0A2L2BNL1</accession>
<evidence type="ECO:0000256" key="2">
    <source>
        <dbReference type="ARBA" id="ARBA00010817"/>
    </source>
</evidence>
<comment type="catalytic activity">
    <reaction evidence="1">
        <text>Hydrolysis of alkylated DNA, releasing 3-methyladenine, 3-methylguanine, 7-methylguanine and 7-methyladenine.</text>
        <dbReference type="EC" id="3.2.2.21"/>
    </reaction>
</comment>
<evidence type="ECO:0000256" key="3">
    <source>
        <dbReference type="ARBA" id="ARBA00012000"/>
    </source>
</evidence>
<evidence type="ECO:0000259" key="6">
    <source>
        <dbReference type="SMART" id="SM00478"/>
    </source>
</evidence>
<dbReference type="KEGG" id="psai:C3B54_11262"/>
<dbReference type="FunFam" id="1.10.340.30:FF:000004">
    <property type="entry name" value="DNA-3-methyladenine glycosylase II"/>
    <property type="match status" value="1"/>
</dbReference>
<proteinExistence type="inferred from homology"/>
<keyword evidence="4" id="KW-0227">DNA damage</keyword>
<dbReference type="InterPro" id="IPR011257">
    <property type="entry name" value="DNA_glycosylase"/>
</dbReference>
<organism evidence="7 8">
    <name type="scientific">Pontimonas salivibrio</name>
    <dbReference type="NCBI Taxonomy" id="1159327"/>
    <lineage>
        <taxon>Bacteria</taxon>
        <taxon>Bacillati</taxon>
        <taxon>Actinomycetota</taxon>
        <taxon>Actinomycetes</taxon>
        <taxon>Micrococcales</taxon>
        <taxon>Microbacteriaceae</taxon>
        <taxon>Pontimonas</taxon>
    </lineage>
</organism>
<dbReference type="OrthoDB" id="9811249at2"/>
<comment type="similarity">
    <text evidence="2">Belongs to the alkylbase DNA glycosidase AlkA family.</text>
</comment>
<dbReference type="GO" id="GO:0043916">
    <property type="term" value="F:DNA-7-methylguanine glycosylase activity"/>
    <property type="evidence" value="ECO:0007669"/>
    <property type="project" value="TreeGrafter"/>
</dbReference>
<dbReference type="PANTHER" id="PTHR43003:SF5">
    <property type="entry name" value="DNA-3-METHYLADENINE GLYCOSYLASE"/>
    <property type="match status" value="1"/>
</dbReference>
<dbReference type="GO" id="GO:0008725">
    <property type="term" value="F:DNA-3-methyladenine glycosylase activity"/>
    <property type="evidence" value="ECO:0007669"/>
    <property type="project" value="TreeGrafter"/>
</dbReference>
<keyword evidence="5" id="KW-0234">DNA repair</keyword>
<evidence type="ECO:0000256" key="1">
    <source>
        <dbReference type="ARBA" id="ARBA00000086"/>
    </source>
</evidence>
<dbReference type="Gene3D" id="1.10.340.30">
    <property type="entry name" value="Hypothetical protein, domain 2"/>
    <property type="match status" value="1"/>
</dbReference>
<protein>
    <recommendedName>
        <fullName evidence="3">DNA-3-methyladenine glycosylase II</fullName>
        <ecNumber evidence="3">3.2.2.21</ecNumber>
    </recommendedName>
</protein>
<dbReference type="EMBL" id="CP026923">
    <property type="protein sequence ID" value="AVG23260.1"/>
    <property type="molecule type" value="Genomic_DNA"/>
</dbReference>
<dbReference type="InterPro" id="IPR003265">
    <property type="entry name" value="HhH-GPD_domain"/>
</dbReference>
<evidence type="ECO:0000256" key="5">
    <source>
        <dbReference type="ARBA" id="ARBA00023204"/>
    </source>
</evidence>
<dbReference type="PANTHER" id="PTHR43003">
    <property type="entry name" value="DNA-3-METHYLADENINE GLYCOSYLASE"/>
    <property type="match status" value="1"/>
</dbReference>
<dbReference type="Pfam" id="PF00730">
    <property type="entry name" value="HhH-GPD"/>
    <property type="match status" value="1"/>
</dbReference>
<dbReference type="SUPFAM" id="SSF48150">
    <property type="entry name" value="DNA-glycosylase"/>
    <property type="match status" value="1"/>
</dbReference>
<dbReference type="GO" id="GO:0006307">
    <property type="term" value="P:DNA alkylation repair"/>
    <property type="evidence" value="ECO:0007669"/>
    <property type="project" value="TreeGrafter"/>
</dbReference>
<reference evidence="7 8" key="1">
    <citation type="submission" date="2018-02" db="EMBL/GenBank/DDBJ databases">
        <title>Complete genome of the streamlined marine actinobacterium Pontimonas salivibrio CL-TW6 adapted to coastal planktonic lifestype.</title>
        <authorList>
            <person name="Cho B.C."/>
            <person name="Hardies S.C."/>
            <person name="Jang G.I."/>
            <person name="Hwang C.Y."/>
        </authorList>
    </citation>
    <scope>NUCLEOTIDE SEQUENCE [LARGE SCALE GENOMIC DNA]</scope>
    <source>
        <strain evidence="7 8">CL-TW6</strain>
    </source>
</reference>
<dbReference type="AlphaFoldDB" id="A0A2L2BNL1"/>
<dbReference type="RefSeq" id="WP_104912897.1">
    <property type="nucleotide sequence ID" value="NZ_CP026923.1"/>
</dbReference>
<dbReference type="EC" id="3.2.2.21" evidence="3"/>
<evidence type="ECO:0000256" key="4">
    <source>
        <dbReference type="ARBA" id="ARBA00022763"/>
    </source>
</evidence>
<name>A0A2L2BNL1_9MICO</name>
<keyword evidence="8" id="KW-1185">Reference proteome</keyword>
<dbReference type="InterPro" id="IPR051912">
    <property type="entry name" value="Alkylbase_DNA_Glycosylase/TA"/>
</dbReference>
<evidence type="ECO:0000313" key="7">
    <source>
        <dbReference type="EMBL" id="AVG23260.1"/>
    </source>
</evidence>
<feature type="domain" description="HhH-GPD" evidence="6">
    <location>
        <begin position="50"/>
        <end position="195"/>
    </location>
</feature>
<dbReference type="CDD" id="cd00056">
    <property type="entry name" value="ENDO3c"/>
    <property type="match status" value="1"/>
</dbReference>
<dbReference type="GO" id="GO:0006285">
    <property type="term" value="P:base-excision repair, AP site formation"/>
    <property type="evidence" value="ECO:0007669"/>
    <property type="project" value="TreeGrafter"/>
</dbReference>
<dbReference type="GO" id="GO:0032131">
    <property type="term" value="F:alkylated DNA binding"/>
    <property type="evidence" value="ECO:0007669"/>
    <property type="project" value="TreeGrafter"/>
</dbReference>